<keyword evidence="3" id="KW-1185">Reference proteome</keyword>
<dbReference type="OMA" id="QTENKRM"/>
<evidence type="ECO:0000256" key="1">
    <source>
        <dbReference type="SAM" id="Coils"/>
    </source>
</evidence>
<evidence type="ECO:0000313" key="3">
    <source>
        <dbReference type="Proteomes" id="UP000688137"/>
    </source>
</evidence>
<evidence type="ECO:0000313" key="2">
    <source>
        <dbReference type="EMBL" id="CAD8056405.1"/>
    </source>
</evidence>
<reference evidence="2" key="1">
    <citation type="submission" date="2021-01" db="EMBL/GenBank/DDBJ databases">
        <authorList>
            <consortium name="Genoscope - CEA"/>
            <person name="William W."/>
        </authorList>
    </citation>
    <scope>NUCLEOTIDE SEQUENCE</scope>
</reference>
<gene>
    <name evidence="2" type="ORF">PPRIM_AZ9-3.1.T0240295</name>
</gene>
<organism evidence="2 3">
    <name type="scientific">Paramecium primaurelia</name>
    <dbReference type="NCBI Taxonomy" id="5886"/>
    <lineage>
        <taxon>Eukaryota</taxon>
        <taxon>Sar</taxon>
        <taxon>Alveolata</taxon>
        <taxon>Ciliophora</taxon>
        <taxon>Intramacronucleata</taxon>
        <taxon>Oligohymenophorea</taxon>
        <taxon>Peniculida</taxon>
        <taxon>Parameciidae</taxon>
        <taxon>Paramecium</taxon>
    </lineage>
</organism>
<dbReference type="EMBL" id="CAJJDM010000022">
    <property type="protein sequence ID" value="CAD8056405.1"/>
    <property type="molecule type" value="Genomic_DNA"/>
</dbReference>
<proteinExistence type="predicted"/>
<sequence>MISVQPEGSKPMKFQGGRIHLRPIDSIGRDFDLGNIETKGRRHFSFDPTPVMQYKPQLRVGFPKNVTNPEILFTHKSQGGPDKLTYMPPIKKHKEFISTMRKTVINKEYEEQQTENKRMIEELDVWEKKFRKL</sequence>
<dbReference type="AlphaFoldDB" id="A0A8S1KRB5"/>
<feature type="coiled-coil region" evidence="1">
    <location>
        <begin position="102"/>
        <end position="129"/>
    </location>
</feature>
<comment type="caution">
    <text evidence="2">The sequence shown here is derived from an EMBL/GenBank/DDBJ whole genome shotgun (WGS) entry which is preliminary data.</text>
</comment>
<keyword evidence="1" id="KW-0175">Coiled coil</keyword>
<name>A0A8S1KRB5_PARPR</name>
<protein>
    <submittedName>
        <fullName evidence="2">Uncharacterized protein</fullName>
    </submittedName>
</protein>
<accession>A0A8S1KRB5</accession>
<dbReference type="Proteomes" id="UP000688137">
    <property type="component" value="Unassembled WGS sequence"/>
</dbReference>